<comment type="caution">
    <text evidence="2">The sequence shown here is derived from an EMBL/GenBank/DDBJ whole genome shotgun (WGS) entry which is preliminary data.</text>
</comment>
<evidence type="ECO:0000313" key="2">
    <source>
        <dbReference type="EMBL" id="MFA9476668.1"/>
    </source>
</evidence>
<feature type="chain" id="PRO_5046476060" description="Lipoprotein" evidence="1">
    <location>
        <begin position="19"/>
        <end position="212"/>
    </location>
</feature>
<proteinExistence type="predicted"/>
<evidence type="ECO:0000313" key="3">
    <source>
        <dbReference type="Proteomes" id="UP001575105"/>
    </source>
</evidence>
<gene>
    <name evidence="2" type="ORF">ACERK3_00030</name>
</gene>
<dbReference type="PROSITE" id="PS51257">
    <property type="entry name" value="PROKAR_LIPOPROTEIN"/>
    <property type="match status" value="1"/>
</dbReference>
<keyword evidence="3" id="KW-1185">Reference proteome</keyword>
<sequence>MKGSVLRNVGMLFGWMIAATLMVGCTADEGGDGAAAAGGDVQSDVQFDLSEVGLRGMRFDEGEAVLLEDGLTFPGARVEIAGVGIMTLATESVSLESFDDPAIEFRGEPVRMLFRMRGEVSQDEAGQLLWTVDRVTPRMLDGDDQALGTNTAEEALEALRANGVNVPEVGDDGREVTLTVEVSDEDYSELSFTSDWEALQRFTGTRNTDRNF</sequence>
<name>A0ABV4TZA7_9BACT</name>
<feature type="signal peptide" evidence="1">
    <location>
        <begin position="1"/>
        <end position="18"/>
    </location>
</feature>
<organism evidence="2 3">
    <name type="scientific">Natronomicrosphaera hydrolytica</name>
    <dbReference type="NCBI Taxonomy" id="3242702"/>
    <lineage>
        <taxon>Bacteria</taxon>
        <taxon>Pseudomonadati</taxon>
        <taxon>Planctomycetota</taxon>
        <taxon>Phycisphaerae</taxon>
        <taxon>Phycisphaerales</taxon>
        <taxon>Phycisphaeraceae</taxon>
        <taxon>Natronomicrosphaera</taxon>
    </lineage>
</organism>
<keyword evidence="1" id="KW-0732">Signal</keyword>
<reference evidence="2 3" key="1">
    <citation type="submission" date="2024-08" db="EMBL/GenBank/DDBJ databases">
        <title>Whole-genome sequencing of halo(alkali)philic microorganisms from hypersaline lakes.</title>
        <authorList>
            <person name="Sorokin D.Y."/>
            <person name="Merkel A.Y."/>
            <person name="Messina E."/>
            <person name="Yakimov M."/>
        </authorList>
    </citation>
    <scope>NUCLEOTIDE SEQUENCE [LARGE SCALE GENOMIC DNA]</scope>
    <source>
        <strain evidence="2 3">AB-hyl4</strain>
    </source>
</reference>
<accession>A0ABV4TZA7</accession>
<dbReference type="Proteomes" id="UP001575105">
    <property type="component" value="Unassembled WGS sequence"/>
</dbReference>
<protein>
    <recommendedName>
        <fullName evidence="4">Lipoprotein</fullName>
    </recommendedName>
</protein>
<dbReference type="RefSeq" id="WP_425343598.1">
    <property type="nucleotide sequence ID" value="NZ_JBGUBD010000001.1"/>
</dbReference>
<dbReference type="EMBL" id="JBGUBD010000001">
    <property type="protein sequence ID" value="MFA9476668.1"/>
    <property type="molecule type" value="Genomic_DNA"/>
</dbReference>
<evidence type="ECO:0000256" key="1">
    <source>
        <dbReference type="SAM" id="SignalP"/>
    </source>
</evidence>
<evidence type="ECO:0008006" key="4">
    <source>
        <dbReference type="Google" id="ProtNLM"/>
    </source>
</evidence>